<name>A0A0M0G1W5_9BACI</name>
<dbReference type="STRING" id="189381.GCA_900166615_02170"/>
<dbReference type="PATRIC" id="fig|189381.12.peg.4302"/>
<dbReference type="AlphaFoldDB" id="A0A0M0G1W5"/>
<accession>A0A0M0G1W5</accession>
<feature type="transmembrane region" description="Helical" evidence="5">
    <location>
        <begin position="53"/>
        <end position="74"/>
    </location>
</feature>
<protein>
    <recommendedName>
        <fullName evidence="8">Energy-coupling factor transporter transmembrane protein EcfT</fullName>
    </recommendedName>
</protein>
<sequence>MTIRLKELHPFVSFLYYVCAGVCMMMFTHPLFLSVSILILFGVNILQGTWGKLIQSMPAIACMGLIIIVMNPLFVRRGATVLFYFRHNPVTLEGVAYGMIMAMSLWGIFILFISFNDVIHGRKFLFLFSKVWPQLALLLMITVRFVPLLITRWKELYYTQKLRGHDMFNGSVKKRSRTGMLYMQKLLTWSLEEALQTAESMNARGFGERKRSHYQLFPFRYSDWGASIVLAGIAGVCVYSAQNGIGTLNVYPQLETLSFSPSDWLILILFICLMAFPILLEGGSQLRWHVLNSTN</sequence>
<evidence type="ECO:0008006" key="8">
    <source>
        <dbReference type="Google" id="ProtNLM"/>
    </source>
</evidence>
<comment type="subcellular location">
    <subcellularLocation>
        <location evidence="1">Membrane</location>
        <topology evidence="1">Multi-pass membrane protein</topology>
    </subcellularLocation>
</comment>
<proteinExistence type="predicted"/>
<dbReference type="OrthoDB" id="2039442at2"/>
<feature type="transmembrane region" description="Helical" evidence="5">
    <location>
        <begin position="261"/>
        <end position="280"/>
    </location>
</feature>
<dbReference type="CDD" id="cd16914">
    <property type="entry name" value="EcfT"/>
    <property type="match status" value="1"/>
</dbReference>
<evidence type="ECO:0000256" key="5">
    <source>
        <dbReference type="SAM" id="Phobius"/>
    </source>
</evidence>
<evidence type="ECO:0000313" key="7">
    <source>
        <dbReference type="Proteomes" id="UP000037405"/>
    </source>
</evidence>
<feature type="transmembrane region" description="Helical" evidence="5">
    <location>
        <begin position="95"/>
        <end position="115"/>
    </location>
</feature>
<evidence type="ECO:0000256" key="1">
    <source>
        <dbReference type="ARBA" id="ARBA00004141"/>
    </source>
</evidence>
<dbReference type="GO" id="GO:0005886">
    <property type="term" value="C:plasma membrane"/>
    <property type="evidence" value="ECO:0007669"/>
    <property type="project" value="UniProtKB-ARBA"/>
</dbReference>
<evidence type="ECO:0000256" key="4">
    <source>
        <dbReference type="ARBA" id="ARBA00023136"/>
    </source>
</evidence>
<evidence type="ECO:0000313" key="6">
    <source>
        <dbReference type="EMBL" id="KON83773.1"/>
    </source>
</evidence>
<keyword evidence="4 5" id="KW-0472">Membrane</keyword>
<keyword evidence="3 5" id="KW-1133">Transmembrane helix</keyword>
<dbReference type="PANTHER" id="PTHR33514:SF13">
    <property type="entry name" value="PROTEIN ABCI12, CHLOROPLASTIC"/>
    <property type="match status" value="1"/>
</dbReference>
<dbReference type="RefSeq" id="WP_053429179.1">
    <property type="nucleotide sequence ID" value="NZ_CP197480.1"/>
</dbReference>
<organism evidence="6 7">
    <name type="scientific">Rossellomorea marisflavi</name>
    <dbReference type="NCBI Taxonomy" id="189381"/>
    <lineage>
        <taxon>Bacteria</taxon>
        <taxon>Bacillati</taxon>
        <taxon>Bacillota</taxon>
        <taxon>Bacilli</taxon>
        <taxon>Bacillales</taxon>
        <taxon>Bacillaceae</taxon>
        <taxon>Rossellomorea</taxon>
    </lineage>
</organism>
<evidence type="ECO:0000256" key="2">
    <source>
        <dbReference type="ARBA" id="ARBA00022692"/>
    </source>
</evidence>
<dbReference type="Proteomes" id="UP000037405">
    <property type="component" value="Unassembled WGS sequence"/>
</dbReference>
<dbReference type="PANTHER" id="PTHR33514">
    <property type="entry name" value="PROTEIN ABCI12, CHLOROPLASTIC"/>
    <property type="match status" value="1"/>
</dbReference>
<dbReference type="Pfam" id="PF02361">
    <property type="entry name" value="CbiQ"/>
    <property type="match status" value="1"/>
</dbReference>
<feature type="transmembrane region" description="Helical" evidence="5">
    <location>
        <begin position="135"/>
        <end position="153"/>
    </location>
</feature>
<reference evidence="7" key="1">
    <citation type="submission" date="2015-07" db="EMBL/GenBank/DDBJ databases">
        <title>Fjat-14235 jcm11544.</title>
        <authorList>
            <person name="Liu B."/>
            <person name="Wang J."/>
            <person name="Zhu Y."/>
            <person name="Liu G."/>
            <person name="Chen Q."/>
            <person name="Chen Z."/>
            <person name="Lan J."/>
            <person name="Che J."/>
            <person name="Ge C."/>
            <person name="Shi H."/>
            <person name="Pan Z."/>
            <person name="Liu X."/>
        </authorList>
    </citation>
    <scope>NUCLEOTIDE SEQUENCE [LARGE SCALE GENOMIC DNA]</scope>
    <source>
        <strain evidence="7">JCM 11544</strain>
    </source>
</reference>
<comment type="caution">
    <text evidence="6">The sequence shown here is derived from an EMBL/GenBank/DDBJ whole genome shotgun (WGS) entry which is preliminary data.</text>
</comment>
<dbReference type="EMBL" id="LGUE01000005">
    <property type="protein sequence ID" value="KON83773.1"/>
    <property type="molecule type" value="Genomic_DNA"/>
</dbReference>
<evidence type="ECO:0000256" key="3">
    <source>
        <dbReference type="ARBA" id="ARBA00022989"/>
    </source>
</evidence>
<keyword evidence="2 5" id="KW-0812">Transmembrane</keyword>
<keyword evidence="7" id="KW-1185">Reference proteome</keyword>
<gene>
    <name evidence="6" type="ORF">AF331_16545</name>
</gene>
<feature type="transmembrane region" description="Helical" evidence="5">
    <location>
        <begin position="221"/>
        <end position="241"/>
    </location>
</feature>
<feature type="transmembrane region" description="Helical" evidence="5">
    <location>
        <begin position="14"/>
        <end position="41"/>
    </location>
</feature>
<dbReference type="InterPro" id="IPR003339">
    <property type="entry name" value="ABC/ECF_trnsptr_transmembrane"/>
</dbReference>